<dbReference type="PROSITE" id="PS51257">
    <property type="entry name" value="PROKAR_LIPOPROTEIN"/>
    <property type="match status" value="1"/>
</dbReference>
<dbReference type="AlphaFoldDB" id="A0A4U6D944"/>
<accession>A0A4U6D944</accession>
<dbReference type="EMBL" id="SZVO01000001">
    <property type="protein sequence ID" value="TKT94032.1"/>
    <property type="molecule type" value="Genomic_DNA"/>
</dbReference>
<comment type="caution">
    <text evidence="1">The sequence shown here is derived from an EMBL/GenBank/DDBJ whole genome shotgun (WGS) entry which is preliminary data.</text>
</comment>
<sequence length="310" mass="34239">MKYITRLFFMLSLAVFSSCEEKMTKGEIAQIGIASCRTLAPFIKGLGFDPTRSGFSTNEPTIMGLVLVQFPRNQADSASRKTYQDRSWAKYGWMGGITSDIDGSAYTAPLPKVNTLDNPLSQMNKIYKVDSETGNMAVLSELPKPDSVAGVVPFAVLGIYYDCHGKKLYASSVAGSTRDEEKGVIYVVDPENGDVVDKLEGHDAIAVFVGGITGEKRLYFGSARSSNIYSIELTKSGKFKGDVRKECSLENLGPRGDDKARRIRFDENGNMMVFGVEFNYSLAAQSEKAETSYQFAYDRDTKKWITIQGR</sequence>
<keyword evidence="2" id="KW-1185">Reference proteome</keyword>
<organism evidence="1 2">
    <name type="scientific">Dyadobacter frigoris</name>
    <dbReference type="NCBI Taxonomy" id="2576211"/>
    <lineage>
        <taxon>Bacteria</taxon>
        <taxon>Pseudomonadati</taxon>
        <taxon>Bacteroidota</taxon>
        <taxon>Cytophagia</taxon>
        <taxon>Cytophagales</taxon>
        <taxon>Spirosomataceae</taxon>
        <taxon>Dyadobacter</taxon>
    </lineage>
</organism>
<evidence type="ECO:0000313" key="1">
    <source>
        <dbReference type="EMBL" id="TKT94032.1"/>
    </source>
</evidence>
<dbReference type="InterPro" id="IPR011047">
    <property type="entry name" value="Quinoprotein_ADH-like_sf"/>
</dbReference>
<gene>
    <name evidence="1" type="ORF">FDK13_02145</name>
</gene>
<evidence type="ECO:0000313" key="2">
    <source>
        <dbReference type="Proteomes" id="UP000304900"/>
    </source>
</evidence>
<proteinExistence type="predicted"/>
<reference evidence="1 2" key="1">
    <citation type="submission" date="2019-05" db="EMBL/GenBank/DDBJ databases">
        <title>Dyadobacter AR-3-8 sp. nov., isolated from arctic soil.</title>
        <authorList>
            <person name="Chaudhary D.K."/>
        </authorList>
    </citation>
    <scope>NUCLEOTIDE SEQUENCE [LARGE SCALE GENOMIC DNA]</scope>
    <source>
        <strain evidence="1 2">AR-3-8</strain>
    </source>
</reference>
<dbReference type="Proteomes" id="UP000304900">
    <property type="component" value="Unassembled WGS sequence"/>
</dbReference>
<dbReference type="SUPFAM" id="SSF50998">
    <property type="entry name" value="Quinoprotein alcohol dehydrogenase-like"/>
    <property type="match status" value="1"/>
</dbReference>
<name>A0A4U6D944_9BACT</name>
<protein>
    <submittedName>
        <fullName evidence="1">Uncharacterized protein</fullName>
    </submittedName>
</protein>
<dbReference type="OrthoDB" id="932879at2"/>
<dbReference type="RefSeq" id="WP_137338321.1">
    <property type="nucleotide sequence ID" value="NZ_BSQH01000001.1"/>
</dbReference>